<dbReference type="EMBL" id="JXKQ01000039">
    <property type="protein sequence ID" value="OJG40605.1"/>
    <property type="molecule type" value="Genomic_DNA"/>
</dbReference>
<keyword evidence="4" id="KW-1185">Reference proteome</keyword>
<evidence type="ECO:0000313" key="3">
    <source>
        <dbReference type="EMBL" id="OJG40605.1"/>
    </source>
</evidence>
<dbReference type="InterPro" id="IPR019715">
    <property type="entry name" value="Haemolysin_XhlA"/>
</dbReference>
<proteinExistence type="predicted"/>
<sequence length="86" mass="9707">MEGGEILKDEAVQDVVERLVRIETKLDNYESLREKADAAKDLADHAYSLAVTNADDIKEMKANNKWSWGYMIGLGITIIGYFLTKL</sequence>
<keyword evidence="2" id="KW-0812">Transmembrane</keyword>
<reference evidence="3 4" key="1">
    <citation type="submission" date="2014-12" db="EMBL/GenBank/DDBJ databases">
        <title>Draft genome sequences of 29 type strains of Enterococci.</title>
        <authorList>
            <person name="Zhong Z."/>
            <person name="Sun Z."/>
            <person name="Liu W."/>
            <person name="Zhang W."/>
            <person name="Zhang H."/>
        </authorList>
    </citation>
    <scope>NUCLEOTIDE SEQUENCE [LARGE SCALE GENOMIC DNA]</scope>
    <source>
        <strain evidence="3 4">DSM 17122</strain>
    </source>
</reference>
<dbReference type="AlphaFoldDB" id="A0A1L8T8H9"/>
<feature type="transmembrane region" description="Helical" evidence="2">
    <location>
        <begin position="66"/>
        <end position="84"/>
    </location>
</feature>
<dbReference type="Pfam" id="PF10779">
    <property type="entry name" value="XhlA"/>
    <property type="match status" value="1"/>
</dbReference>
<gene>
    <name evidence="3" type="ORF">RV04_GL001545</name>
</gene>
<feature type="coiled-coil region" evidence="1">
    <location>
        <begin position="12"/>
        <end position="42"/>
    </location>
</feature>
<organism evidence="3 4">
    <name type="scientific">Enterococcus hermanniensis</name>
    <dbReference type="NCBI Taxonomy" id="249189"/>
    <lineage>
        <taxon>Bacteria</taxon>
        <taxon>Bacillati</taxon>
        <taxon>Bacillota</taxon>
        <taxon>Bacilli</taxon>
        <taxon>Lactobacillales</taxon>
        <taxon>Enterococcaceae</taxon>
        <taxon>Enterococcus</taxon>
    </lineage>
</organism>
<dbReference type="STRING" id="249189.RV04_GL001545"/>
<protein>
    <submittedName>
        <fullName evidence="3">Holin</fullName>
    </submittedName>
</protein>
<keyword evidence="2" id="KW-1133">Transmembrane helix</keyword>
<keyword evidence="2" id="KW-0472">Membrane</keyword>
<evidence type="ECO:0000256" key="2">
    <source>
        <dbReference type="SAM" id="Phobius"/>
    </source>
</evidence>
<keyword evidence="1" id="KW-0175">Coiled coil</keyword>
<name>A0A1L8T8H9_9ENTE</name>
<accession>A0A1L8T8H9</accession>
<evidence type="ECO:0000256" key="1">
    <source>
        <dbReference type="SAM" id="Coils"/>
    </source>
</evidence>
<evidence type="ECO:0000313" key="4">
    <source>
        <dbReference type="Proteomes" id="UP000182077"/>
    </source>
</evidence>
<dbReference type="Proteomes" id="UP000182077">
    <property type="component" value="Unassembled WGS sequence"/>
</dbReference>
<comment type="caution">
    <text evidence="3">The sequence shown here is derived from an EMBL/GenBank/DDBJ whole genome shotgun (WGS) entry which is preliminary data.</text>
</comment>